<accession>A0A6J6XMV0</accession>
<gene>
    <name evidence="1" type="ORF">UFOPK2975_01079</name>
</gene>
<dbReference type="EMBL" id="CAFAAG010000093">
    <property type="protein sequence ID" value="CAB4797839.1"/>
    <property type="molecule type" value="Genomic_DNA"/>
</dbReference>
<sequence length="162" mass="17399">MHSSEIPVAHTPPGGYGATFPPLILGDCTEPLVAGAPDLRGVWKTVSATRGGVQVPPDDRLMSYTERIEQCGNRIVDCGGGTIADCRADGTEENGVHDVSVFDYTTPIHVVASYEDSIFVLRPVGIPGIEVTRELDQNGNMIWQRPDMGGVRVVLQRVVDAV</sequence>
<name>A0A6J6XMV0_9ZZZZ</name>
<organism evidence="1">
    <name type="scientific">freshwater metagenome</name>
    <dbReference type="NCBI Taxonomy" id="449393"/>
    <lineage>
        <taxon>unclassified sequences</taxon>
        <taxon>metagenomes</taxon>
        <taxon>ecological metagenomes</taxon>
    </lineage>
</organism>
<dbReference type="AlphaFoldDB" id="A0A6J6XMV0"/>
<evidence type="ECO:0000313" key="1">
    <source>
        <dbReference type="EMBL" id="CAB4797839.1"/>
    </source>
</evidence>
<protein>
    <submittedName>
        <fullName evidence="1">Unannotated protein</fullName>
    </submittedName>
</protein>
<proteinExistence type="predicted"/>
<reference evidence="1" key="1">
    <citation type="submission" date="2020-05" db="EMBL/GenBank/DDBJ databases">
        <authorList>
            <person name="Chiriac C."/>
            <person name="Salcher M."/>
            <person name="Ghai R."/>
            <person name="Kavagutti S V."/>
        </authorList>
    </citation>
    <scope>NUCLEOTIDE SEQUENCE</scope>
</reference>